<evidence type="ECO:0000256" key="2">
    <source>
        <dbReference type="ARBA" id="ARBA00022679"/>
    </source>
</evidence>
<dbReference type="InterPro" id="IPR028583">
    <property type="entry name" value="Man_Glc_phosphorylase"/>
</dbReference>
<comment type="function">
    <text evidence="4">Converts 4-O-beta-D-mannopyranosyl-D-glucopyranose (Man-Glc) to mannose 1-phosphate (Man1P) and glucose.</text>
</comment>
<comment type="catalytic activity">
    <reaction evidence="4">
        <text>beta-D-mannosyl-(1-&gt;4)-D-glucose + phosphate = alpha-D-mannose 1-phosphate + D-glucose</text>
        <dbReference type="Rhea" id="RHEA:32531"/>
        <dbReference type="ChEBI" id="CHEBI:4167"/>
        <dbReference type="ChEBI" id="CHEBI:43474"/>
        <dbReference type="ChEBI" id="CHEBI:58409"/>
        <dbReference type="ChEBI" id="CHEBI:64351"/>
        <dbReference type="EC" id="2.4.1.281"/>
    </reaction>
</comment>
<reference evidence="5 6" key="1">
    <citation type="submission" date="2009-08" db="EMBL/GenBank/DDBJ databases">
        <authorList>
            <person name="Weinstock G."/>
            <person name="Sodergren E."/>
            <person name="Clifton S."/>
            <person name="Fulton L."/>
            <person name="Fulton B."/>
            <person name="Courtney L."/>
            <person name="Fronick C."/>
            <person name="Harrison M."/>
            <person name="Strong C."/>
            <person name="Farmer C."/>
            <person name="Delahaunty K."/>
            <person name="Markovic C."/>
            <person name="Hall O."/>
            <person name="Minx P."/>
            <person name="Tomlinson C."/>
            <person name="Mitreva M."/>
            <person name="Nelson J."/>
            <person name="Hou S."/>
            <person name="Wollam A."/>
            <person name="Pepin K.H."/>
            <person name="Johnson M."/>
            <person name="Bhonagiri V."/>
            <person name="Nash W.E."/>
            <person name="Warren W."/>
            <person name="Chinwalla A."/>
            <person name="Mardis E.R."/>
            <person name="Wilson R.K."/>
        </authorList>
    </citation>
    <scope>NUCLEOTIDE SEQUENCE [LARGE SCALE GENOMIC DNA]</scope>
    <source>
        <strain evidence="5 6">L1-82</strain>
    </source>
</reference>
<dbReference type="HOGENOM" id="CLU_046648_4_0_9"/>
<keyword evidence="4" id="KW-0119">Carbohydrate metabolism</keyword>
<comment type="similarity">
    <text evidence="3 4">Belongs to the glycosyl hydrolase 130 family.</text>
</comment>
<dbReference type="HAMAP" id="MF_00928">
    <property type="entry name" value="Man_Glc_phosphorylase"/>
    <property type="match status" value="1"/>
</dbReference>
<evidence type="ECO:0000256" key="1">
    <source>
        <dbReference type="ARBA" id="ARBA00022676"/>
    </source>
</evidence>
<evidence type="ECO:0000313" key="5">
    <source>
        <dbReference type="EMBL" id="EEV02552.1"/>
    </source>
</evidence>
<dbReference type="EMBL" id="ABYJ02000025">
    <property type="protein sequence ID" value="EEV02552.1"/>
    <property type="molecule type" value="Genomic_DNA"/>
</dbReference>
<keyword evidence="4" id="KW-0961">Cell wall biogenesis/degradation</keyword>
<dbReference type="InterPro" id="IPR023296">
    <property type="entry name" value="Glyco_hydro_beta-prop_sf"/>
</dbReference>
<dbReference type="PIRSF" id="PIRSF016202">
    <property type="entry name" value="PH1107"/>
    <property type="match status" value="1"/>
</dbReference>
<dbReference type="AlphaFoldDB" id="C7G6G2"/>
<protein>
    <recommendedName>
        <fullName evidence="4">4-O-beta-D-mannosyl-D-glucose phosphorylase</fullName>
        <shortName evidence="4">MGP</shortName>
        <shortName evidence="4">Mannosylglucose phosphorylase</shortName>
        <ecNumber evidence="4">2.4.1.281</ecNumber>
    </recommendedName>
</protein>
<dbReference type="GO" id="GO:0005975">
    <property type="term" value="P:carbohydrate metabolic process"/>
    <property type="evidence" value="ECO:0007669"/>
    <property type="project" value="UniProtKB-UniRule"/>
</dbReference>
<keyword evidence="2 4" id="KW-0808">Transferase</keyword>
<keyword evidence="1 4" id="KW-0328">Glycosyltransferase</keyword>
<proteinExistence type="inferred from homology"/>
<organism evidence="5 6">
    <name type="scientific">Roseburia intestinalis L1-82</name>
    <dbReference type="NCBI Taxonomy" id="536231"/>
    <lineage>
        <taxon>Bacteria</taxon>
        <taxon>Bacillati</taxon>
        <taxon>Bacillota</taxon>
        <taxon>Clostridia</taxon>
        <taxon>Lachnospirales</taxon>
        <taxon>Lachnospiraceae</taxon>
        <taxon>Roseburia</taxon>
    </lineage>
</organism>
<dbReference type="GO" id="GO:0071555">
    <property type="term" value="P:cell wall organization"/>
    <property type="evidence" value="ECO:0007669"/>
    <property type="project" value="UniProtKB-KW"/>
</dbReference>
<dbReference type="GO" id="GO:0016758">
    <property type="term" value="F:hexosyltransferase activity"/>
    <property type="evidence" value="ECO:0007669"/>
    <property type="project" value="UniProtKB-UniRule"/>
</dbReference>
<dbReference type="PANTHER" id="PTHR34106:SF1">
    <property type="entry name" value="1,4-BETA-MANNOSYL-N-ACETYLGLUCOSAMINE PHOSPHORYLASE"/>
    <property type="match status" value="1"/>
</dbReference>
<comment type="caution">
    <text evidence="5">The sequence shown here is derived from an EMBL/GenBank/DDBJ whole genome shotgun (WGS) entry which is preliminary data.</text>
</comment>
<dbReference type="Gene3D" id="2.115.10.20">
    <property type="entry name" value="Glycosyl hydrolase domain, family 43"/>
    <property type="match status" value="1"/>
</dbReference>
<evidence type="ECO:0000256" key="3">
    <source>
        <dbReference type="ARBA" id="ARBA00024356"/>
    </source>
</evidence>
<evidence type="ECO:0000256" key="4">
    <source>
        <dbReference type="HAMAP-Rule" id="MF_00928"/>
    </source>
</evidence>
<gene>
    <name evidence="5" type="ORF">ROSINTL182_05475</name>
</gene>
<dbReference type="EC" id="2.4.1.281" evidence="4"/>
<dbReference type="SUPFAM" id="SSF75005">
    <property type="entry name" value="Arabinanase/levansucrase/invertase"/>
    <property type="match status" value="1"/>
</dbReference>
<dbReference type="Pfam" id="PF04041">
    <property type="entry name" value="Glyco_hydro_130"/>
    <property type="match status" value="1"/>
</dbReference>
<accession>C7G6G2</accession>
<evidence type="ECO:0000313" key="6">
    <source>
        <dbReference type="Proteomes" id="UP000004828"/>
    </source>
</evidence>
<name>C7G6G2_9FIRM</name>
<dbReference type="InterPro" id="IPR007184">
    <property type="entry name" value="Mannoside_phosphorylase"/>
</dbReference>
<dbReference type="PANTHER" id="PTHR34106">
    <property type="entry name" value="GLYCOSIDASE"/>
    <property type="match status" value="1"/>
</dbReference>
<dbReference type="Proteomes" id="UP000004828">
    <property type="component" value="Unassembled WGS sequence"/>
</dbReference>
<sequence>MEIRRMLHERYYVEKEKQEKLLSRKNVKSDFYNGVYDRYEYPVLTREHIPLTWRYDLNPETNPYFMERLGINAVMNSGAIELNGKYYLVARIEGNDRKSFFGVAESDNGIDGFRFWDYPILLPDTCPEETNVYDMRLTKHEDGYIYGVFCSESKDTTVNDLSAAVAAAGIVRTKDLKNWERLPNLVTLNSPQQRNVVLHPEFVDGKYAFYTRPMDDFIETGSGGGIGFGLCDDITHAVIDEEKMTSLRKYHTITEAKNGAGATPIKTDKGWIHIAHGVRNTAAGLRYVIYAFATDLNDPSKVIAEPSGLLIGPRGEERVGDVSNVVFTNGAIVNENNEVFIYYASSDTRMHVATTTVDKLVDYVFNTPQDPGRSVECVAQRCGLIEKNLEFLAKEDK</sequence>